<dbReference type="EMBL" id="FNZF01000001">
    <property type="protein sequence ID" value="SEI93992.1"/>
    <property type="molecule type" value="Genomic_DNA"/>
</dbReference>
<dbReference type="OrthoDB" id="5880263at2"/>
<dbReference type="Gene3D" id="3.40.1580.10">
    <property type="entry name" value="SMI1/KNR4-like"/>
    <property type="match status" value="1"/>
</dbReference>
<gene>
    <name evidence="1" type="ORF">SAMN04488127_0842</name>
</gene>
<accession>A0A1H6V159</accession>
<reference evidence="2" key="1">
    <citation type="submission" date="2016-10" db="EMBL/GenBank/DDBJ databases">
        <authorList>
            <person name="Varghese N."/>
            <person name="Submissions S."/>
        </authorList>
    </citation>
    <scope>NUCLEOTIDE SEQUENCE [LARGE SCALE GENOMIC DNA]</scope>
    <source>
        <strain evidence="2">CGMCC 1.6763</strain>
    </source>
</reference>
<evidence type="ECO:0000313" key="2">
    <source>
        <dbReference type="Proteomes" id="UP000199200"/>
    </source>
</evidence>
<dbReference type="Pfam" id="PF14567">
    <property type="entry name" value="SUKH_5"/>
    <property type="match status" value="1"/>
</dbReference>
<organism evidence="1 2">
    <name type="scientific">Bhargavaea ginsengi</name>
    <dbReference type="NCBI Taxonomy" id="426757"/>
    <lineage>
        <taxon>Bacteria</taxon>
        <taxon>Bacillati</taxon>
        <taxon>Bacillota</taxon>
        <taxon>Bacilli</taxon>
        <taxon>Bacillales</taxon>
        <taxon>Caryophanaceae</taxon>
        <taxon>Bhargavaea</taxon>
    </lineage>
</organism>
<keyword evidence="2" id="KW-1185">Reference proteome</keyword>
<dbReference type="SUPFAM" id="SSF160631">
    <property type="entry name" value="SMI1/KNR4-like"/>
    <property type="match status" value="1"/>
</dbReference>
<proteinExistence type="predicted"/>
<evidence type="ECO:0000313" key="1">
    <source>
        <dbReference type="EMBL" id="SEI93992.1"/>
    </source>
</evidence>
<sequence length="152" mass="17313">MMEQLIKRYRTLYPLKGTSGIKLMNIENKPDMKLPDDFKEIAQFYSGGLLGGISHFSISDKAEPNITRETLRLRQQSDLPHEYVVLAEPPSSLIVMNTAGTPAVLWVDATDAEHLGKRALVTPPDEWATYRDFFESLLDEEEEERDVGPFDR</sequence>
<name>A0A1H6V159_9BACL</name>
<dbReference type="Proteomes" id="UP000199200">
    <property type="component" value="Unassembled WGS sequence"/>
</dbReference>
<dbReference type="AlphaFoldDB" id="A0A1H6V159"/>
<protein>
    <submittedName>
        <fullName evidence="1">SMI1-KNR4 cell-wall</fullName>
    </submittedName>
</protein>
<dbReference type="InterPro" id="IPR037883">
    <property type="entry name" value="Knr4/Smi1-like_sf"/>
</dbReference>